<evidence type="ECO:0000256" key="1">
    <source>
        <dbReference type="ARBA" id="ARBA00001946"/>
    </source>
</evidence>
<accession>A0ABU9VRC9</accession>
<keyword evidence="10" id="KW-0443">Lipid metabolism</keyword>
<evidence type="ECO:0000256" key="3">
    <source>
        <dbReference type="ARBA" id="ARBA00022516"/>
    </source>
</evidence>
<dbReference type="InterPro" id="IPR001206">
    <property type="entry name" value="Diacylglycerol_kinase_cat_dom"/>
</dbReference>
<feature type="domain" description="DAGKc" evidence="13">
    <location>
        <begin position="1"/>
        <end position="130"/>
    </location>
</feature>
<evidence type="ECO:0000313" key="14">
    <source>
        <dbReference type="EMBL" id="MEN1759725.1"/>
    </source>
</evidence>
<gene>
    <name evidence="14" type="ORF">AAIG11_04495</name>
</gene>
<evidence type="ECO:0000256" key="4">
    <source>
        <dbReference type="ARBA" id="ARBA00022679"/>
    </source>
</evidence>
<dbReference type="EMBL" id="JBCITM010000003">
    <property type="protein sequence ID" value="MEN1759725.1"/>
    <property type="molecule type" value="Genomic_DNA"/>
</dbReference>
<dbReference type="Gene3D" id="2.60.200.40">
    <property type="match status" value="1"/>
</dbReference>
<dbReference type="InterPro" id="IPR050187">
    <property type="entry name" value="Lipid_Phosphate_FormReg"/>
</dbReference>
<evidence type="ECO:0000313" key="15">
    <source>
        <dbReference type="Proteomes" id="UP001407405"/>
    </source>
</evidence>
<dbReference type="Gene3D" id="3.40.50.10330">
    <property type="entry name" value="Probable inorganic polyphosphate/atp-NAD kinase, domain 1"/>
    <property type="match status" value="1"/>
</dbReference>
<dbReference type="InterPro" id="IPR045540">
    <property type="entry name" value="YegS/DAGK_C"/>
</dbReference>
<comment type="cofactor">
    <cofactor evidence="1">
        <name>Mg(2+)</name>
        <dbReference type="ChEBI" id="CHEBI:18420"/>
    </cofactor>
</comment>
<dbReference type="Pfam" id="PF19279">
    <property type="entry name" value="YegS_C"/>
    <property type="match status" value="1"/>
</dbReference>
<dbReference type="NCBIfam" id="TIGR00147">
    <property type="entry name" value="YegS/Rv2252/BmrU family lipid kinase"/>
    <property type="match status" value="1"/>
</dbReference>
<keyword evidence="12" id="KW-1208">Phospholipid metabolism</keyword>
<keyword evidence="3" id="KW-0444">Lipid biosynthesis</keyword>
<keyword evidence="5" id="KW-0479">Metal-binding</keyword>
<keyword evidence="7 14" id="KW-0418">Kinase</keyword>
<dbReference type="SUPFAM" id="SSF111331">
    <property type="entry name" value="NAD kinase/diacylglycerol kinase-like"/>
    <property type="match status" value="1"/>
</dbReference>
<evidence type="ECO:0000256" key="7">
    <source>
        <dbReference type="ARBA" id="ARBA00022777"/>
    </source>
</evidence>
<evidence type="ECO:0000256" key="5">
    <source>
        <dbReference type="ARBA" id="ARBA00022723"/>
    </source>
</evidence>
<evidence type="ECO:0000256" key="6">
    <source>
        <dbReference type="ARBA" id="ARBA00022741"/>
    </source>
</evidence>
<keyword evidence="11" id="KW-0594">Phospholipid biosynthesis</keyword>
<evidence type="ECO:0000256" key="8">
    <source>
        <dbReference type="ARBA" id="ARBA00022840"/>
    </source>
</evidence>
<dbReference type="RefSeq" id="WP_343185057.1">
    <property type="nucleotide sequence ID" value="NZ_JBCITM010000003.1"/>
</dbReference>
<keyword evidence="9" id="KW-0460">Magnesium</keyword>
<dbReference type="GO" id="GO:0016301">
    <property type="term" value="F:kinase activity"/>
    <property type="evidence" value="ECO:0007669"/>
    <property type="project" value="UniProtKB-KW"/>
</dbReference>
<dbReference type="Proteomes" id="UP001407405">
    <property type="component" value="Unassembled WGS sequence"/>
</dbReference>
<evidence type="ECO:0000256" key="10">
    <source>
        <dbReference type="ARBA" id="ARBA00023098"/>
    </source>
</evidence>
<keyword evidence="8" id="KW-0067">ATP-binding</keyword>
<dbReference type="PANTHER" id="PTHR12358:SF106">
    <property type="entry name" value="LIPID KINASE YEGS"/>
    <property type="match status" value="1"/>
</dbReference>
<comment type="similarity">
    <text evidence="2">Belongs to the diacylglycerol/lipid kinase family.</text>
</comment>
<dbReference type="SMART" id="SM00046">
    <property type="entry name" value="DAGKc"/>
    <property type="match status" value="1"/>
</dbReference>
<dbReference type="PANTHER" id="PTHR12358">
    <property type="entry name" value="SPHINGOSINE KINASE"/>
    <property type="match status" value="1"/>
</dbReference>
<keyword evidence="6" id="KW-0547">Nucleotide-binding</keyword>
<proteinExistence type="inferred from homology"/>
<evidence type="ECO:0000256" key="12">
    <source>
        <dbReference type="ARBA" id="ARBA00023264"/>
    </source>
</evidence>
<evidence type="ECO:0000256" key="9">
    <source>
        <dbReference type="ARBA" id="ARBA00022842"/>
    </source>
</evidence>
<dbReference type="InterPro" id="IPR005218">
    <property type="entry name" value="Diacylglycerol/lipid_kinase"/>
</dbReference>
<protein>
    <submittedName>
        <fullName evidence="14">Diacylglycerol kinase family protein</fullName>
    </submittedName>
</protein>
<name>A0ABU9VRC9_9CLOT</name>
<keyword evidence="4" id="KW-0808">Transferase</keyword>
<sequence length="298" mass="33232">MKKIGVIVNPNAGRKLASQRAEELQELLSIRGMKLSFHYTKADENLELVLSQMVPEVEQLVVMGGDGTVNEIVNGIIKQEIKHPLSIYPMGTVNDFATYLQIPKNIRDFSAMIHKNQHRKVDVGLAGDRYFLNVAAGGLLPELAHRVSSEAKTVLGKFAYYMEGIKEFPKQFFHPIPIQLEIHGKVETMDTLFFLAANSPYVGGFRNLVPGALVDDGMLDLLVVEAGELQDVANVFFSFLRRRVESDVKPVRGMKHYRVREFKVMSSEVVDVDVDGELGGHLPLSFTIVPKSLTLLVP</sequence>
<evidence type="ECO:0000256" key="11">
    <source>
        <dbReference type="ARBA" id="ARBA00023209"/>
    </source>
</evidence>
<comment type="caution">
    <text evidence="14">The sequence shown here is derived from an EMBL/GenBank/DDBJ whole genome shotgun (WGS) entry which is preliminary data.</text>
</comment>
<dbReference type="PROSITE" id="PS50146">
    <property type="entry name" value="DAGK"/>
    <property type="match status" value="1"/>
</dbReference>
<dbReference type="InterPro" id="IPR017438">
    <property type="entry name" value="ATP-NAD_kinase_N"/>
</dbReference>
<evidence type="ECO:0000259" key="13">
    <source>
        <dbReference type="PROSITE" id="PS50146"/>
    </source>
</evidence>
<keyword evidence="15" id="KW-1185">Reference proteome</keyword>
<evidence type="ECO:0000256" key="2">
    <source>
        <dbReference type="ARBA" id="ARBA00005983"/>
    </source>
</evidence>
<dbReference type="InterPro" id="IPR016064">
    <property type="entry name" value="NAD/diacylglycerol_kinase_sf"/>
</dbReference>
<organism evidence="14 15">
    <name type="scientific">Anoxynatronum sibiricum</name>
    <dbReference type="NCBI Taxonomy" id="210623"/>
    <lineage>
        <taxon>Bacteria</taxon>
        <taxon>Bacillati</taxon>
        <taxon>Bacillota</taxon>
        <taxon>Clostridia</taxon>
        <taxon>Eubacteriales</taxon>
        <taxon>Clostridiaceae</taxon>
        <taxon>Anoxynatronum</taxon>
    </lineage>
</organism>
<dbReference type="Pfam" id="PF00781">
    <property type="entry name" value="DAGK_cat"/>
    <property type="match status" value="1"/>
</dbReference>
<reference evidence="14 15" key="1">
    <citation type="submission" date="2024-04" db="EMBL/GenBank/DDBJ databases">
        <title>Genome sequencing and metabolic network reconstruction of aminoacids and betaine degradation by Anoxynatronum sibiricum.</title>
        <authorList>
            <person name="Detkova E.N."/>
            <person name="Boltjanskaja Y.V."/>
            <person name="Mardanov A.V."/>
            <person name="Kevbrin V."/>
        </authorList>
    </citation>
    <scope>NUCLEOTIDE SEQUENCE [LARGE SCALE GENOMIC DNA]</scope>
    <source>
        <strain evidence="14 15">Z-7981</strain>
    </source>
</reference>